<dbReference type="KEGG" id="ocg:OCA5_c13370"/>
<dbReference type="PATRIC" id="fig|504832.7.peg.1421"/>
<dbReference type="EMBL" id="CP002826">
    <property type="protein sequence ID" value="AEI06053.1"/>
    <property type="molecule type" value="Genomic_DNA"/>
</dbReference>
<gene>
    <name evidence="1" type="ordered locus">OCA5_c13370</name>
</gene>
<dbReference type="AlphaFoldDB" id="F8BWI6"/>
<name>F8BWI6_AFIC5</name>
<keyword evidence="2" id="KW-1185">Reference proteome</keyword>
<organism evidence="1 2">
    <name type="scientific">Afipia carboxidovorans (strain ATCC 49405 / DSM 1227 / KCTC 32145 / OM5)</name>
    <name type="common">Oligotropha carboxidovorans</name>
    <dbReference type="NCBI Taxonomy" id="504832"/>
    <lineage>
        <taxon>Bacteria</taxon>
        <taxon>Pseudomonadati</taxon>
        <taxon>Pseudomonadota</taxon>
        <taxon>Alphaproteobacteria</taxon>
        <taxon>Hyphomicrobiales</taxon>
        <taxon>Nitrobacteraceae</taxon>
        <taxon>Afipia</taxon>
    </lineage>
</organism>
<proteinExistence type="predicted"/>
<sequence>MVGRLRRRGTVRSGKSGRIEIVPDETKNIANGDDATKPKAHRCLGNHPNRYEERCMTRQSSKVWSEYELKKLKDYADAGASHYRTAAALNRTVSGVRSMAQRHGIRFISPKAARHAAREATPALLS</sequence>
<dbReference type="OrthoDB" id="9942066at2"/>
<evidence type="ECO:0000313" key="2">
    <source>
        <dbReference type="Proteomes" id="UP000007730"/>
    </source>
</evidence>
<dbReference type="eggNOG" id="ENOG50302PR">
    <property type="taxonomic scope" value="Bacteria"/>
</dbReference>
<evidence type="ECO:0008006" key="3">
    <source>
        <dbReference type="Google" id="ProtNLM"/>
    </source>
</evidence>
<dbReference type="RefSeq" id="WP_013912984.1">
    <property type="nucleotide sequence ID" value="NC_011386.1"/>
</dbReference>
<dbReference type="Proteomes" id="UP000007730">
    <property type="component" value="Chromosome"/>
</dbReference>
<protein>
    <recommendedName>
        <fullName evidence="3">GcrA cell cycle regulator</fullName>
    </recommendedName>
</protein>
<accession>F8BWI6</accession>
<evidence type="ECO:0000313" key="1">
    <source>
        <dbReference type="EMBL" id="AEI06053.1"/>
    </source>
</evidence>
<dbReference type="HOGENOM" id="CLU_1979281_0_0_5"/>
<reference evidence="1 2" key="1">
    <citation type="journal article" date="2011" name="J. Bacteriol.">
        <title>Complete genome sequences of the chemolithoautotrophic Oligotropha carboxidovorans strains OM4 and OM5.</title>
        <authorList>
            <person name="Volland S."/>
            <person name="Rachinger M."/>
            <person name="Strittmatter A."/>
            <person name="Daniel R."/>
            <person name="Gottschalk G."/>
            <person name="Meyer O."/>
        </authorList>
    </citation>
    <scope>NUCLEOTIDE SEQUENCE [LARGE SCALE GENOMIC DNA]</scope>
    <source>
        <strain evidence="2">ATCC 49405 / DSM 1227 / KCTC 32145 / OM5</strain>
    </source>
</reference>